<dbReference type="Proteomes" id="UP000256645">
    <property type="component" value="Unassembled WGS sequence"/>
</dbReference>
<dbReference type="Pfam" id="PF26639">
    <property type="entry name" value="Het-6_barrel"/>
    <property type="match status" value="1"/>
</dbReference>
<sequence length="574" mass="65185">MEAFQYELLSDDASAFRLLVLSPGIGDAPINGTLFEDSREVSTFSYEALSYTWGSSTSQQHIILNNKSFAVTPNLYLALRDLRSDDSERILWVDAICINQSCPVEKTQQVSQMRNIYQAAESVLVWLGEGTEETGRALSWVASHSKDGEQDLKHLEQTARFIMDATPETPIEIEDDDLTDSRGLEAEDRRIQLLAGFSDLLSRPWWSRVWVIQEAVVNSDVRILCGHSQVSWTTFMAFTQGIYRSKPLLKAPLDETVKYHRAIERAFSRNQFTHQSPQKFLNLLLQYRGLDSSDPRDNVYALLGLASNMSNTKFSPDYSKSTSEVYRQLMRQIVKRHKDLTIICASQPPSVSTNNLPSWTPDWSAPWTTFCFAQVPYNACSFHTPDVTFSKDLTRLKATGLTISVIESTSATYETSGPTLVAWLKSVKNWRTLIGNWDNGSRPFAFDDFRQTYTQHVPGAEFSYTVNLSRQTPRRTHKRSKKDVLRFQTQMNTMCWNRKLAHMRRGGREALVPSHARPGDEICVLYGCRVPVVLRSSGVDSWTFIGDAYVDGCMHGQVFNGYAQSDETQVFCIR</sequence>
<dbReference type="STRING" id="1849047.A0A3D8QNY3"/>
<protein>
    <recommendedName>
        <fullName evidence="1">Heterokaryon incompatibility domain-containing protein</fullName>
    </recommendedName>
</protein>
<dbReference type="OrthoDB" id="2157530at2759"/>
<evidence type="ECO:0000313" key="3">
    <source>
        <dbReference type="Proteomes" id="UP000256645"/>
    </source>
</evidence>
<comment type="caution">
    <text evidence="2">The sequence shown here is derived from an EMBL/GenBank/DDBJ whole genome shotgun (WGS) entry which is preliminary data.</text>
</comment>
<feature type="domain" description="Heterokaryon incompatibility" evidence="1">
    <location>
        <begin position="46"/>
        <end position="214"/>
    </location>
</feature>
<organism evidence="2 3">
    <name type="scientific">Coleophoma cylindrospora</name>
    <dbReference type="NCBI Taxonomy" id="1849047"/>
    <lineage>
        <taxon>Eukaryota</taxon>
        <taxon>Fungi</taxon>
        <taxon>Dikarya</taxon>
        <taxon>Ascomycota</taxon>
        <taxon>Pezizomycotina</taxon>
        <taxon>Leotiomycetes</taxon>
        <taxon>Helotiales</taxon>
        <taxon>Dermateaceae</taxon>
        <taxon>Coleophoma</taxon>
    </lineage>
</organism>
<reference evidence="2 3" key="1">
    <citation type="journal article" date="2018" name="IMA Fungus">
        <title>IMA Genome-F 9: Draft genome sequence of Annulohypoxylon stygium, Aspergillus mulundensis, Berkeleyomyces basicola (syn. Thielaviopsis basicola), Ceratocystis smalleyi, two Cercospora beticola strains, Coleophoma cylindrospora, Fusarium fracticaudum, Phialophora cf. hyalina, and Morchella septimelata.</title>
        <authorList>
            <person name="Wingfield B.D."/>
            <person name="Bills G.F."/>
            <person name="Dong Y."/>
            <person name="Huang W."/>
            <person name="Nel W.J."/>
            <person name="Swalarsk-Parry B.S."/>
            <person name="Vaghefi N."/>
            <person name="Wilken P.M."/>
            <person name="An Z."/>
            <person name="de Beer Z.W."/>
            <person name="De Vos L."/>
            <person name="Chen L."/>
            <person name="Duong T.A."/>
            <person name="Gao Y."/>
            <person name="Hammerbacher A."/>
            <person name="Kikkert J.R."/>
            <person name="Li Y."/>
            <person name="Li H."/>
            <person name="Li K."/>
            <person name="Li Q."/>
            <person name="Liu X."/>
            <person name="Ma X."/>
            <person name="Naidoo K."/>
            <person name="Pethybridge S.J."/>
            <person name="Sun J."/>
            <person name="Steenkamp E.T."/>
            <person name="van der Nest M.A."/>
            <person name="van Wyk S."/>
            <person name="Wingfield M.J."/>
            <person name="Xiong C."/>
            <person name="Yue Q."/>
            <person name="Zhang X."/>
        </authorList>
    </citation>
    <scope>NUCLEOTIDE SEQUENCE [LARGE SCALE GENOMIC DNA]</scope>
    <source>
        <strain evidence="2 3">BP6252</strain>
    </source>
</reference>
<dbReference type="InterPro" id="IPR010730">
    <property type="entry name" value="HET"/>
</dbReference>
<dbReference type="AlphaFoldDB" id="A0A3D8QNY3"/>
<accession>A0A3D8QNY3</accession>
<evidence type="ECO:0000313" key="2">
    <source>
        <dbReference type="EMBL" id="RDW63388.1"/>
    </source>
</evidence>
<evidence type="ECO:0000259" key="1">
    <source>
        <dbReference type="Pfam" id="PF06985"/>
    </source>
</evidence>
<dbReference type="InterPro" id="IPR052895">
    <property type="entry name" value="HetReg/Transcr_Mod"/>
</dbReference>
<keyword evidence="3" id="KW-1185">Reference proteome</keyword>
<dbReference type="Pfam" id="PF06985">
    <property type="entry name" value="HET"/>
    <property type="match status" value="1"/>
</dbReference>
<gene>
    <name evidence="2" type="ORF">BP6252_10933</name>
</gene>
<dbReference type="PANTHER" id="PTHR24148:SF64">
    <property type="entry name" value="HETEROKARYON INCOMPATIBILITY DOMAIN-CONTAINING PROTEIN"/>
    <property type="match status" value="1"/>
</dbReference>
<name>A0A3D8QNY3_9HELO</name>
<dbReference type="PANTHER" id="PTHR24148">
    <property type="entry name" value="ANKYRIN REPEAT DOMAIN-CONTAINING PROTEIN 39 HOMOLOG-RELATED"/>
    <property type="match status" value="1"/>
</dbReference>
<proteinExistence type="predicted"/>
<dbReference type="EMBL" id="PDLM01000013">
    <property type="protein sequence ID" value="RDW63388.1"/>
    <property type="molecule type" value="Genomic_DNA"/>
</dbReference>